<dbReference type="EC" id="4.2.1.96" evidence="1"/>
<reference evidence="1" key="1">
    <citation type="submission" date="2019-05" db="EMBL/GenBank/DDBJ databases">
        <title>Revised genome assembly of Burkholderiaceae (previously Ralstonia) sp. PBA.</title>
        <authorList>
            <person name="Gan H.M."/>
        </authorList>
    </citation>
    <scope>NUCLEOTIDE SEQUENCE</scope>
    <source>
        <strain evidence="1">PBA</strain>
    </source>
</reference>
<sequence>MTTPLTAAARTAALDTLPGWQALEGRDAWHKRFEFRDFNQAFAFMTRVALRAEQADHHPEWFNVYNVVEVTLSTHDANGVTERDVALARFIEEAASCMPAAN</sequence>
<protein>
    <submittedName>
        <fullName evidence="1">4a-hydroxytetrahydrobiopterin dehydratase</fullName>
        <ecNumber evidence="1">4.2.1.96</ecNumber>
    </submittedName>
</protein>
<accession>A0ACD3SP63</accession>
<keyword evidence="2" id="KW-1185">Reference proteome</keyword>
<gene>
    <name evidence="1" type="ORF">MW7_010645</name>
</gene>
<name>A0ACD3SP63_9BURK</name>
<organism evidence="1 2">
    <name type="scientific">Imbroritus primus</name>
    <dbReference type="NCBI Taxonomy" id="3058603"/>
    <lineage>
        <taxon>Bacteria</taxon>
        <taxon>Pseudomonadati</taxon>
        <taxon>Pseudomonadota</taxon>
        <taxon>Betaproteobacteria</taxon>
        <taxon>Burkholderiales</taxon>
        <taxon>Burkholderiaceae</taxon>
        <taxon>Imbroritus</taxon>
    </lineage>
</organism>
<comment type="caution">
    <text evidence="1">The sequence shown here is derived from an EMBL/GenBank/DDBJ whole genome shotgun (WGS) entry which is preliminary data.</text>
</comment>
<evidence type="ECO:0000313" key="2">
    <source>
        <dbReference type="Proteomes" id="UP000004277"/>
    </source>
</evidence>
<proteinExistence type="predicted"/>
<dbReference type="EMBL" id="AKCV02000017">
    <property type="protein sequence ID" value="TMS57918.1"/>
    <property type="molecule type" value="Genomic_DNA"/>
</dbReference>
<keyword evidence="1" id="KW-0456">Lyase</keyword>
<evidence type="ECO:0000313" key="1">
    <source>
        <dbReference type="EMBL" id="TMS57918.1"/>
    </source>
</evidence>
<dbReference type="Proteomes" id="UP000004277">
    <property type="component" value="Unassembled WGS sequence"/>
</dbReference>